<name>A0A239XD48_9FLAO</name>
<feature type="transmembrane region" description="Helical" evidence="1">
    <location>
        <begin position="44"/>
        <end position="67"/>
    </location>
</feature>
<feature type="transmembrane region" description="Helical" evidence="1">
    <location>
        <begin position="103"/>
        <end position="125"/>
    </location>
</feature>
<organism evidence="2 3">
    <name type="scientific">Chryseobacterium taklimakanense</name>
    <dbReference type="NCBI Taxonomy" id="536441"/>
    <lineage>
        <taxon>Bacteria</taxon>
        <taxon>Pseudomonadati</taxon>
        <taxon>Bacteroidota</taxon>
        <taxon>Flavobacteriia</taxon>
        <taxon>Flavobacteriales</taxon>
        <taxon>Weeksellaceae</taxon>
        <taxon>Chryseobacterium group</taxon>
        <taxon>Chryseobacterium</taxon>
    </lineage>
</organism>
<dbReference type="InterPro" id="IPR025519">
    <property type="entry name" value="DUF4407"/>
</dbReference>
<keyword evidence="3" id="KW-1185">Reference proteome</keyword>
<evidence type="ECO:0000256" key="1">
    <source>
        <dbReference type="SAM" id="Phobius"/>
    </source>
</evidence>
<sequence>MKSKKINPINPVNHKMNWFQQFLMVCSGSNIHILRKTPSEWNKFAGIGGIVLFTAVFATLSAGYAMYTVFEDLWISVGFGVLWGLMIFNLDRYIVSSIKKTGTVWNQILMAIPRLILATFLGIIISKPLELKIFEKEVNKQLNTIIQRNKTQLQAEMNNRIMQQSGPFETEKKQINAKILEYQKAYDSASVELEKEILGKPSGLTSGKVGFGSNAKRKSELKEQRRLDLENYQKQMQPRLQYLVKEISKVYTNIETERNKTETFEDKFNGFAARLQALDELGKNSAIMATAAMFIMGLFIALEISPVLVKLISTVGPYDHLLEKTENDFRLYSKEKIEKGNAATDWRIEDFKDQLRKTNDSGDGFSQ</sequence>
<keyword evidence="1" id="KW-0812">Transmembrane</keyword>
<accession>A0A239XD48</accession>
<keyword evidence="1" id="KW-1133">Transmembrane helix</keyword>
<dbReference type="Proteomes" id="UP000215196">
    <property type="component" value="Chromosome 1"/>
</dbReference>
<gene>
    <name evidence="2" type="ORF">SAMEA4412677_01344</name>
</gene>
<dbReference type="KEGG" id="ctak:4412677_01344"/>
<evidence type="ECO:0008006" key="4">
    <source>
        <dbReference type="Google" id="ProtNLM"/>
    </source>
</evidence>
<feature type="transmembrane region" description="Helical" evidence="1">
    <location>
        <begin position="73"/>
        <end position="91"/>
    </location>
</feature>
<reference evidence="2 3" key="1">
    <citation type="submission" date="2017-06" db="EMBL/GenBank/DDBJ databases">
        <authorList>
            <consortium name="Pathogen Informatics"/>
        </authorList>
    </citation>
    <scope>NUCLEOTIDE SEQUENCE [LARGE SCALE GENOMIC DNA]</scope>
    <source>
        <strain evidence="2 3">NCTC13490</strain>
    </source>
</reference>
<dbReference type="EMBL" id="LT906465">
    <property type="protein sequence ID" value="SNV43978.1"/>
    <property type="molecule type" value="Genomic_DNA"/>
</dbReference>
<protein>
    <recommendedName>
        <fullName evidence="4">DUF4407 domain-containing protein</fullName>
    </recommendedName>
</protein>
<proteinExistence type="predicted"/>
<dbReference type="RefSeq" id="WP_095071672.1">
    <property type="nucleotide sequence ID" value="NZ_LT906465.1"/>
</dbReference>
<dbReference type="AlphaFoldDB" id="A0A239XD48"/>
<evidence type="ECO:0000313" key="2">
    <source>
        <dbReference type="EMBL" id="SNV43978.1"/>
    </source>
</evidence>
<feature type="transmembrane region" description="Helical" evidence="1">
    <location>
        <begin position="286"/>
        <end position="309"/>
    </location>
</feature>
<dbReference type="Pfam" id="PF14362">
    <property type="entry name" value="DUF4407"/>
    <property type="match status" value="1"/>
</dbReference>
<keyword evidence="1" id="KW-0472">Membrane</keyword>
<evidence type="ECO:0000313" key="3">
    <source>
        <dbReference type="Proteomes" id="UP000215196"/>
    </source>
</evidence>